<dbReference type="Pfam" id="PF13185">
    <property type="entry name" value="GAF_2"/>
    <property type="match status" value="1"/>
</dbReference>
<dbReference type="InterPro" id="IPR001610">
    <property type="entry name" value="PAC"/>
</dbReference>
<dbReference type="InterPro" id="IPR013655">
    <property type="entry name" value="PAS_fold_3"/>
</dbReference>
<evidence type="ECO:0000256" key="10">
    <source>
        <dbReference type="ARBA" id="ARBA00022912"/>
    </source>
</evidence>
<keyword evidence="6" id="KW-0418">Kinase</keyword>
<dbReference type="PROSITE" id="PS50113">
    <property type="entry name" value="PAC"/>
    <property type="match status" value="1"/>
</dbReference>
<dbReference type="Gene3D" id="3.30.450.20">
    <property type="entry name" value="PAS domain"/>
    <property type="match status" value="1"/>
</dbReference>
<dbReference type="PANTHER" id="PTHR43156:SF2">
    <property type="entry name" value="STAGE II SPORULATION PROTEIN E"/>
    <property type="match status" value="1"/>
</dbReference>
<evidence type="ECO:0000256" key="12">
    <source>
        <dbReference type="ARBA" id="ARBA00047761"/>
    </source>
</evidence>
<evidence type="ECO:0000256" key="6">
    <source>
        <dbReference type="ARBA" id="ARBA00022777"/>
    </source>
</evidence>
<dbReference type="Proteomes" id="UP000272474">
    <property type="component" value="Unassembled WGS sequence"/>
</dbReference>
<evidence type="ECO:0000256" key="2">
    <source>
        <dbReference type="ARBA" id="ARBA00022553"/>
    </source>
</evidence>
<dbReference type="EC" id="3.1.3.16" evidence="1"/>
<dbReference type="OrthoDB" id="118142at2"/>
<name>A0A3A9Z971_9ACTN</name>
<keyword evidence="2" id="KW-0597">Phosphoprotein</keyword>
<dbReference type="InterPro" id="IPR029016">
    <property type="entry name" value="GAF-like_dom_sf"/>
</dbReference>
<evidence type="ECO:0000256" key="14">
    <source>
        <dbReference type="ARBA" id="ARBA00075117"/>
    </source>
</evidence>
<evidence type="ECO:0000256" key="11">
    <source>
        <dbReference type="ARBA" id="ARBA00023211"/>
    </source>
</evidence>
<evidence type="ECO:0000256" key="4">
    <source>
        <dbReference type="ARBA" id="ARBA00022723"/>
    </source>
</evidence>
<dbReference type="SUPFAM" id="SSF55781">
    <property type="entry name" value="GAF domain-like"/>
    <property type="match status" value="1"/>
</dbReference>
<dbReference type="InterPro" id="IPR003018">
    <property type="entry name" value="GAF"/>
</dbReference>
<evidence type="ECO:0000256" key="13">
    <source>
        <dbReference type="ARBA" id="ARBA00056274"/>
    </source>
</evidence>
<dbReference type="Pfam" id="PF08447">
    <property type="entry name" value="PAS_3"/>
    <property type="match status" value="1"/>
</dbReference>
<dbReference type="InterPro" id="IPR036457">
    <property type="entry name" value="PPM-type-like_dom_sf"/>
</dbReference>
<evidence type="ECO:0000256" key="15">
    <source>
        <dbReference type="ARBA" id="ARBA00081350"/>
    </source>
</evidence>
<dbReference type="AlphaFoldDB" id="A0A3A9Z971"/>
<dbReference type="InterPro" id="IPR035965">
    <property type="entry name" value="PAS-like_dom_sf"/>
</dbReference>
<keyword evidence="7" id="KW-0378">Hydrolase</keyword>
<accession>A0A3A9Z971</accession>
<dbReference type="SMART" id="SM00086">
    <property type="entry name" value="PAC"/>
    <property type="match status" value="1"/>
</dbReference>
<keyword evidence="11" id="KW-0464">Manganese</keyword>
<dbReference type="GO" id="GO:0004722">
    <property type="term" value="F:protein serine/threonine phosphatase activity"/>
    <property type="evidence" value="ECO:0007669"/>
    <property type="project" value="UniProtKB-EC"/>
</dbReference>
<dbReference type="InterPro" id="IPR000014">
    <property type="entry name" value="PAS"/>
</dbReference>
<keyword evidence="18" id="KW-1185">Reference proteome</keyword>
<evidence type="ECO:0000256" key="8">
    <source>
        <dbReference type="ARBA" id="ARBA00022840"/>
    </source>
</evidence>
<dbReference type="SUPFAM" id="SSF55785">
    <property type="entry name" value="PYP-like sensor domain (PAS domain)"/>
    <property type="match status" value="1"/>
</dbReference>
<dbReference type="Gene3D" id="3.30.450.40">
    <property type="match status" value="1"/>
</dbReference>
<dbReference type="EMBL" id="RBAL01000004">
    <property type="protein sequence ID" value="RKN43847.1"/>
    <property type="molecule type" value="Genomic_DNA"/>
</dbReference>
<evidence type="ECO:0000256" key="7">
    <source>
        <dbReference type="ARBA" id="ARBA00022801"/>
    </source>
</evidence>
<dbReference type="PANTHER" id="PTHR43156">
    <property type="entry name" value="STAGE II SPORULATION PROTEIN E-RELATED"/>
    <property type="match status" value="1"/>
</dbReference>
<evidence type="ECO:0000259" key="16">
    <source>
        <dbReference type="PROSITE" id="PS50113"/>
    </source>
</evidence>
<dbReference type="CDD" id="cd00130">
    <property type="entry name" value="PAS"/>
    <property type="match status" value="1"/>
</dbReference>
<comment type="catalytic activity">
    <reaction evidence="12">
        <text>O-phospho-L-seryl-[protein] + H2O = L-seryl-[protein] + phosphate</text>
        <dbReference type="Rhea" id="RHEA:20629"/>
        <dbReference type="Rhea" id="RHEA-COMP:9863"/>
        <dbReference type="Rhea" id="RHEA-COMP:11604"/>
        <dbReference type="ChEBI" id="CHEBI:15377"/>
        <dbReference type="ChEBI" id="CHEBI:29999"/>
        <dbReference type="ChEBI" id="CHEBI:43474"/>
        <dbReference type="ChEBI" id="CHEBI:83421"/>
        <dbReference type="EC" id="3.1.3.16"/>
    </reaction>
</comment>
<comment type="function">
    <text evidence="13">Primarily acts as an independent SigF regulator that is sensitive to the osmosensory signal, mediating the cross talk of PknD with the SigF regulon. Possesses both phosphatase and kinase activities. The kinase domain functions as a classic anti-sigma factor-like kinase to phosphorylate the anti-anti-sigma factor domain at the canonical regulatory site, and the phosphatase domain antagonizes this activity.</text>
</comment>
<evidence type="ECO:0000313" key="18">
    <source>
        <dbReference type="Proteomes" id="UP000272474"/>
    </source>
</evidence>
<dbReference type="Gene3D" id="3.60.40.10">
    <property type="entry name" value="PPM-type phosphatase domain"/>
    <property type="match status" value="1"/>
</dbReference>
<keyword evidence="9" id="KW-0460">Magnesium</keyword>
<dbReference type="RefSeq" id="WP_120677441.1">
    <property type="nucleotide sequence ID" value="NZ_RBAL01000004.1"/>
</dbReference>
<dbReference type="Pfam" id="PF07228">
    <property type="entry name" value="SpoIIE"/>
    <property type="match status" value="1"/>
</dbReference>
<proteinExistence type="predicted"/>
<dbReference type="NCBIfam" id="TIGR00229">
    <property type="entry name" value="sensory_box"/>
    <property type="match status" value="1"/>
</dbReference>
<keyword evidence="4" id="KW-0479">Metal-binding</keyword>
<keyword evidence="5" id="KW-0547">Nucleotide-binding</keyword>
<evidence type="ECO:0000313" key="17">
    <source>
        <dbReference type="EMBL" id="RKN43847.1"/>
    </source>
</evidence>
<reference evidence="17 18" key="1">
    <citation type="journal article" date="2014" name="Int. J. Syst. Evol. Microbiol.">
        <title>Streptomyces hoynatensis sp. nov., isolated from deep marine sediment.</title>
        <authorList>
            <person name="Veyisoglu A."/>
            <person name="Sahin N."/>
        </authorList>
    </citation>
    <scope>NUCLEOTIDE SEQUENCE [LARGE SCALE GENOMIC DNA]</scope>
    <source>
        <strain evidence="17 18">KCTC 29097</strain>
    </source>
</reference>
<evidence type="ECO:0000256" key="9">
    <source>
        <dbReference type="ARBA" id="ARBA00022842"/>
    </source>
</evidence>
<gene>
    <name evidence="17" type="ORF">D7294_09050</name>
</gene>
<keyword evidence="3" id="KW-0808">Transferase</keyword>
<dbReference type="InterPro" id="IPR052016">
    <property type="entry name" value="Bact_Sigma-Reg"/>
</dbReference>
<dbReference type="InterPro" id="IPR000700">
    <property type="entry name" value="PAS-assoc_C"/>
</dbReference>
<dbReference type="GO" id="GO:0046872">
    <property type="term" value="F:metal ion binding"/>
    <property type="evidence" value="ECO:0007669"/>
    <property type="project" value="UniProtKB-KW"/>
</dbReference>
<evidence type="ECO:0000256" key="1">
    <source>
        <dbReference type="ARBA" id="ARBA00013081"/>
    </source>
</evidence>
<dbReference type="SMART" id="SM00331">
    <property type="entry name" value="PP2C_SIG"/>
    <property type="match status" value="1"/>
</dbReference>
<dbReference type="GO" id="GO:0016301">
    <property type="term" value="F:kinase activity"/>
    <property type="evidence" value="ECO:0007669"/>
    <property type="project" value="UniProtKB-KW"/>
</dbReference>
<comment type="caution">
    <text evidence="17">The sequence shown here is derived from an EMBL/GenBank/DDBJ whole genome shotgun (WGS) entry which is preliminary data.</text>
</comment>
<sequence length="547" mass="59938">MTESKARSPLEEWPIRPYVCLALNRMGIFDWNLDEVLIHMDGGALEVFDLDPDEFTSLPSDLGRRVPEEEASRLYAMVQQAVEDGSAGYGAYFRLRRRDGTMQWTHTQGRILRDEAGTARRIVGIVRDAGGELRHVLAREAQDEERRRQAGLVEALSESLANASTVREVISVLTGARGMGRLGAVSLQLAMVEDGRVRLLVHGTVRTPESEVTRLEDPLPMNEAMRTQRPLFLTSPQELVRRYPAMRRPVEALKVTAAGYLPLTARGTSLGGLGLLFWGKREFPPEERNLLRAISVAIAQGLRGAVLSEQEHDLAESLQQAMLPRGIPRVEGACVAVRYRSARVGRDVGGDWYDVISLPGGRVAAVIGDVQGHDTRAATLMGQLRIVLRAYAAEGHPVAAVMSRASAFLRDLEGERFATCLYVEHDPATGSLRMVRAGHLAPVVRAADGTSRVLAVPGALPLGVAAQFGEREWPVHEGRLERGDTLLMCTDGLIERPGWDVDEGMRTLAGTLSEGPAELEELADWLAGVRGHGPDEDDMALVLLRRD</sequence>
<keyword evidence="10" id="KW-0904">Protein phosphatase</keyword>
<evidence type="ECO:0000256" key="3">
    <source>
        <dbReference type="ARBA" id="ARBA00022679"/>
    </source>
</evidence>
<protein>
    <recommendedName>
        <fullName evidence="1">protein-serine/threonine phosphatase</fullName>
        <ecNumber evidence="1">3.1.3.16</ecNumber>
    </recommendedName>
    <alternativeName>
        <fullName evidence="15">Protein-serine/threonine phosphatase</fullName>
    </alternativeName>
    <alternativeName>
        <fullName evidence="14">Serine/threonine-protein kinase</fullName>
    </alternativeName>
</protein>
<evidence type="ECO:0000256" key="5">
    <source>
        <dbReference type="ARBA" id="ARBA00022741"/>
    </source>
</evidence>
<dbReference type="FunFam" id="3.60.40.10:FF:000005">
    <property type="entry name" value="Serine/threonine protein phosphatase"/>
    <property type="match status" value="1"/>
</dbReference>
<dbReference type="SUPFAM" id="SSF81606">
    <property type="entry name" value="PP2C-like"/>
    <property type="match status" value="1"/>
</dbReference>
<keyword evidence="8" id="KW-0067">ATP-binding</keyword>
<feature type="domain" description="PAC" evidence="16">
    <location>
        <begin position="89"/>
        <end position="141"/>
    </location>
</feature>
<dbReference type="GO" id="GO:0005524">
    <property type="term" value="F:ATP binding"/>
    <property type="evidence" value="ECO:0007669"/>
    <property type="project" value="UniProtKB-KW"/>
</dbReference>
<dbReference type="InterPro" id="IPR001932">
    <property type="entry name" value="PPM-type_phosphatase-like_dom"/>
</dbReference>
<organism evidence="17 18">
    <name type="scientific">Streptomyces hoynatensis</name>
    <dbReference type="NCBI Taxonomy" id="1141874"/>
    <lineage>
        <taxon>Bacteria</taxon>
        <taxon>Bacillati</taxon>
        <taxon>Actinomycetota</taxon>
        <taxon>Actinomycetes</taxon>
        <taxon>Kitasatosporales</taxon>
        <taxon>Streptomycetaceae</taxon>
        <taxon>Streptomyces</taxon>
    </lineage>
</organism>